<proteinExistence type="inferred from homology"/>
<evidence type="ECO:0000313" key="6">
    <source>
        <dbReference type="EMBL" id="SFL80260.1"/>
    </source>
</evidence>
<dbReference type="InterPro" id="IPR051313">
    <property type="entry name" value="Bact_iron-sidero_bind"/>
</dbReference>
<feature type="domain" description="Fe/B12 periplasmic-binding" evidence="5">
    <location>
        <begin position="72"/>
        <end position="335"/>
    </location>
</feature>
<keyword evidence="3" id="KW-0813">Transport</keyword>
<comment type="subcellular location">
    <subcellularLocation>
        <location evidence="1">Cell membrane</location>
        <topology evidence="1">Lipid-anchor</topology>
    </subcellularLocation>
</comment>
<gene>
    <name evidence="6" type="ORF">SAMN04487943_10457</name>
</gene>
<dbReference type="STRING" id="334253.SAMN04487943_10457"/>
<keyword evidence="7" id="KW-1185">Reference proteome</keyword>
<dbReference type="Pfam" id="PF01497">
    <property type="entry name" value="Peripla_BP_2"/>
    <property type="match status" value="1"/>
</dbReference>
<reference evidence="7" key="1">
    <citation type="submission" date="2016-10" db="EMBL/GenBank/DDBJ databases">
        <authorList>
            <person name="Varghese N."/>
            <person name="Submissions S."/>
        </authorList>
    </citation>
    <scope>NUCLEOTIDE SEQUENCE [LARGE SCALE GENOMIC DNA]</scope>
    <source>
        <strain evidence="7">CGMCC 1.4250</strain>
    </source>
</reference>
<organism evidence="6 7">
    <name type="scientific">Gracilibacillus orientalis</name>
    <dbReference type="NCBI Taxonomy" id="334253"/>
    <lineage>
        <taxon>Bacteria</taxon>
        <taxon>Bacillati</taxon>
        <taxon>Bacillota</taxon>
        <taxon>Bacilli</taxon>
        <taxon>Bacillales</taxon>
        <taxon>Bacillaceae</taxon>
        <taxon>Gracilibacillus</taxon>
    </lineage>
</organism>
<accession>A0A1I4KNA0</accession>
<dbReference type="EMBL" id="FOTR01000004">
    <property type="protein sequence ID" value="SFL80260.1"/>
    <property type="molecule type" value="Genomic_DNA"/>
</dbReference>
<dbReference type="GO" id="GO:0005886">
    <property type="term" value="C:plasma membrane"/>
    <property type="evidence" value="ECO:0007669"/>
    <property type="project" value="UniProtKB-SubCell"/>
</dbReference>
<dbReference type="InterPro" id="IPR002491">
    <property type="entry name" value="ABC_transptr_periplasmic_BD"/>
</dbReference>
<evidence type="ECO:0000256" key="1">
    <source>
        <dbReference type="ARBA" id="ARBA00004193"/>
    </source>
</evidence>
<evidence type="ECO:0000256" key="3">
    <source>
        <dbReference type="ARBA" id="ARBA00022448"/>
    </source>
</evidence>
<evidence type="ECO:0000259" key="5">
    <source>
        <dbReference type="PROSITE" id="PS50983"/>
    </source>
</evidence>
<sequence>MKYKQSKSMFFIGITFLFTFSLLIGCGQSDEQTSLEETDGEKTSGGQETESQELIDVSHAMGTTTIEEKPERIVTLYQGATDAAVAFGIKPVGIVESWREQPIYEYLRDDLTDVPIVGQETQPNMEEIHKLDPDLIIASQLRHEEIYDQLSAIAPTVMHETVFEFKETVELMGEAMMEEDKAAELLNEWDSRVANLQDKLESTYSDEWPFHVSVLNFRADHARIYVTGFAGSILDELGFEGPKEITDDSQAVLKLTDKESITEMNADVFYLFMNDEKAAQKTYQEWTEHPLWDELDAVKADQVHRVDEVIWNMGGGITAANLMLDDISDRLEIQE</sequence>
<dbReference type="PROSITE" id="PS51257">
    <property type="entry name" value="PROKAR_LIPOPROTEIN"/>
    <property type="match status" value="1"/>
</dbReference>
<dbReference type="GO" id="GO:1901678">
    <property type="term" value="P:iron coordination entity transport"/>
    <property type="evidence" value="ECO:0007669"/>
    <property type="project" value="UniProtKB-ARBA"/>
</dbReference>
<evidence type="ECO:0000313" key="7">
    <source>
        <dbReference type="Proteomes" id="UP000198565"/>
    </source>
</evidence>
<dbReference type="SUPFAM" id="SSF53807">
    <property type="entry name" value="Helical backbone' metal receptor"/>
    <property type="match status" value="1"/>
</dbReference>
<dbReference type="RefSeq" id="WP_245780772.1">
    <property type="nucleotide sequence ID" value="NZ_FOTR01000004.1"/>
</dbReference>
<evidence type="ECO:0000256" key="4">
    <source>
        <dbReference type="ARBA" id="ARBA00022729"/>
    </source>
</evidence>
<dbReference type="Gene3D" id="3.40.50.1980">
    <property type="entry name" value="Nitrogenase molybdenum iron protein domain"/>
    <property type="match status" value="2"/>
</dbReference>
<dbReference type="PROSITE" id="PS50983">
    <property type="entry name" value="FE_B12_PBP"/>
    <property type="match status" value="1"/>
</dbReference>
<evidence type="ECO:0000256" key="2">
    <source>
        <dbReference type="ARBA" id="ARBA00008814"/>
    </source>
</evidence>
<name>A0A1I4KNA0_9BACI</name>
<comment type="similarity">
    <text evidence="2">Belongs to the bacterial solute-binding protein 8 family.</text>
</comment>
<dbReference type="PANTHER" id="PTHR30532">
    <property type="entry name" value="IRON III DICITRATE-BINDING PERIPLASMIC PROTEIN"/>
    <property type="match status" value="1"/>
</dbReference>
<dbReference type="Proteomes" id="UP000198565">
    <property type="component" value="Unassembled WGS sequence"/>
</dbReference>
<protein>
    <submittedName>
        <fullName evidence="6">Iron complex transport system substrate-binding protein</fullName>
    </submittedName>
</protein>
<keyword evidence="4" id="KW-0732">Signal</keyword>
<dbReference type="AlphaFoldDB" id="A0A1I4KNA0"/>
<dbReference type="CDD" id="cd01146">
    <property type="entry name" value="FhuD"/>
    <property type="match status" value="1"/>
</dbReference>
<dbReference type="GO" id="GO:0030288">
    <property type="term" value="C:outer membrane-bounded periplasmic space"/>
    <property type="evidence" value="ECO:0007669"/>
    <property type="project" value="TreeGrafter"/>
</dbReference>
<dbReference type="PANTHER" id="PTHR30532:SF21">
    <property type="entry name" value="SIDEROPHORE-BINDING LIPOPROTEIN YFIY-RELATED"/>
    <property type="match status" value="1"/>
</dbReference>